<feature type="signal peptide" evidence="1">
    <location>
        <begin position="1"/>
        <end position="23"/>
    </location>
</feature>
<sequence length="96" mass="10589">MKSRGLMIIVAALTAFSAPPALAHDWYPAACCSQRDCRHLEEADGETVLEIPGGWQLWDGRIVPRGTAKLSPDRLFHLCELPDRRIICFFAPPGAS</sequence>
<protein>
    <submittedName>
        <fullName evidence="2">Uncharacterized protein</fullName>
    </submittedName>
</protein>
<accession>A0ABS0Y7N9</accession>
<organism evidence="2 3">
    <name type="scientific">Microvirga splendida</name>
    <dbReference type="NCBI Taxonomy" id="2795727"/>
    <lineage>
        <taxon>Bacteria</taxon>
        <taxon>Pseudomonadati</taxon>
        <taxon>Pseudomonadota</taxon>
        <taxon>Alphaproteobacteria</taxon>
        <taxon>Hyphomicrobiales</taxon>
        <taxon>Methylobacteriaceae</taxon>
        <taxon>Microvirga</taxon>
    </lineage>
</organism>
<feature type="chain" id="PRO_5047250155" evidence="1">
    <location>
        <begin position="24"/>
        <end position="96"/>
    </location>
</feature>
<dbReference type="RefSeq" id="WP_199051588.1">
    <property type="nucleotide sequence ID" value="NZ_JAELXT010000046.1"/>
</dbReference>
<keyword evidence="1" id="KW-0732">Signal</keyword>
<keyword evidence="3" id="KW-1185">Reference proteome</keyword>
<evidence type="ECO:0000256" key="1">
    <source>
        <dbReference type="SAM" id="SignalP"/>
    </source>
</evidence>
<name>A0ABS0Y7N9_9HYPH</name>
<dbReference type="Proteomes" id="UP000620670">
    <property type="component" value="Unassembled WGS sequence"/>
</dbReference>
<proteinExistence type="predicted"/>
<evidence type="ECO:0000313" key="3">
    <source>
        <dbReference type="Proteomes" id="UP000620670"/>
    </source>
</evidence>
<dbReference type="EMBL" id="JAELXT010000046">
    <property type="protein sequence ID" value="MBJ6128316.1"/>
    <property type="molecule type" value="Genomic_DNA"/>
</dbReference>
<evidence type="ECO:0000313" key="2">
    <source>
        <dbReference type="EMBL" id="MBJ6128316.1"/>
    </source>
</evidence>
<gene>
    <name evidence="2" type="ORF">JAO75_23225</name>
</gene>
<reference evidence="3" key="1">
    <citation type="submission" date="2020-12" db="EMBL/GenBank/DDBJ databases">
        <title>Hymenobacter sp.</title>
        <authorList>
            <person name="Kim M.K."/>
        </authorList>
    </citation>
    <scope>NUCLEOTIDE SEQUENCE [LARGE SCALE GENOMIC DNA]</scope>
    <source>
        <strain evidence="3">BT325</strain>
    </source>
</reference>
<comment type="caution">
    <text evidence="2">The sequence shown here is derived from an EMBL/GenBank/DDBJ whole genome shotgun (WGS) entry which is preliminary data.</text>
</comment>